<dbReference type="PROSITE" id="PS51273">
    <property type="entry name" value="GATASE_TYPE_1"/>
    <property type="match status" value="1"/>
</dbReference>
<reference evidence="2" key="1">
    <citation type="journal article" date="2014" name="Int. J. Syst. Evol. Microbiol.">
        <title>Complete genome sequence of Corynebacterium casei LMG S-19264T (=DSM 44701T), isolated from a smear-ripened cheese.</title>
        <authorList>
            <consortium name="US DOE Joint Genome Institute (JGI-PGF)"/>
            <person name="Walter F."/>
            <person name="Albersmeier A."/>
            <person name="Kalinowski J."/>
            <person name="Ruckert C."/>
        </authorList>
    </citation>
    <scope>NUCLEOTIDE SEQUENCE</scope>
    <source>
        <strain evidence="2">CGMCC 1.12919</strain>
    </source>
</reference>
<organism evidence="2 3">
    <name type="scientific">Chelatococcus reniformis</name>
    <dbReference type="NCBI Taxonomy" id="1494448"/>
    <lineage>
        <taxon>Bacteria</taxon>
        <taxon>Pseudomonadati</taxon>
        <taxon>Pseudomonadota</taxon>
        <taxon>Alphaproteobacteria</taxon>
        <taxon>Hyphomicrobiales</taxon>
        <taxon>Chelatococcaceae</taxon>
        <taxon>Chelatococcus</taxon>
    </lineage>
</organism>
<evidence type="ECO:0000313" key="3">
    <source>
        <dbReference type="Proteomes" id="UP000637002"/>
    </source>
</evidence>
<dbReference type="AlphaFoldDB" id="A0A916USX6"/>
<dbReference type="PANTHER" id="PTHR42695">
    <property type="entry name" value="GLUTAMINE AMIDOTRANSFERASE YLR126C-RELATED"/>
    <property type="match status" value="1"/>
</dbReference>
<evidence type="ECO:0000313" key="2">
    <source>
        <dbReference type="EMBL" id="GGC85178.1"/>
    </source>
</evidence>
<dbReference type="PANTHER" id="PTHR42695:SF5">
    <property type="entry name" value="GLUTAMINE AMIDOTRANSFERASE YLR126C-RELATED"/>
    <property type="match status" value="1"/>
</dbReference>
<dbReference type="InterPro" id="IPR017926">
    <property type="entry name" value="GATASE"/>
</dbReference>
<dbReference type="InterPro" id="IPR044992">
    <property type="entry name" value="ChyE-like"/>
</dbReference>
<dbReference type="SUPFAM" id="SSF52317">
    <property type="entry name" value="Class I glutamine amidotransferase-like"/>
    <property type="match status" value="1"/>
</dbReference>
<reference evidence="2" key="2">
    <citation type="submission" date="2020-09" db="EMBL/GenBank/DDBJ databases">
        <authorList>
            <person name="Sun Q."/>
            <person name="Zhou Y."/>
        </authorList>
    </citation>
    <scope>NUCLEOTIDE SEQUENCE</scope>
    <source>
        <strain evidence="2">CGMCC 1.12919</strain>
    </source>
</reference>
<accession>A0A916USX6</accession>
<comment type="caution">
    <text evidence="2">The sequence shown here is derived from an EMBL/GenBank/DDBJ whole genome shotgun (WGS) entry which is preliminary data.</text>
</comment>
<dbReference type="Proteomes" id="UP000637002">
    <property type="component" value="Unassembled WGS sequence"/>
</dbReference>
<keyword evidence="3" id="KW-1185">Reference proteome</keyword>
<sequence>MLRLLVADGGSAEGRRRMVEMVGATASESYADVLRAIAPDAVVDICTPADEAAALPAALDSYDGLALTGSALNIYRREPEALRQVDFVQAAFARGLPIFGSCWGLQLAAVAAGGDVALNPRGREVAFARRISLTEPGGGHAMHAGRAAVFDAPAIHSDVVTRLPPGAVVTARNASSDVQAAEIRVGASVFWGVQYHPEFRLLDVAAIVRRYGATLVDEGFFADLPDLERYAAELDTLEASPDRRDIAWRLNLADDITDERLRWCELANWIARVRTGREVG</sequence>
<dbReference type="EMBL" id="BMGG01000009">
    <property type="protein sequence ID" value="GGC85178.1"/>
    <property type="molecule type" value="Genomic_DNA"/>
</dbReference>
<feature type="domain" description="Glutamine amidotransferase" evidence="1">
    <location>
        <begin position="42"/>
        <end position="200"/>
    </location>
</feature>
<dbReference type="GO" id="GO:0005829">
    <property type="term" value="C:cytosol"/>
    <property type="evidence" value="ECO:0007669"/>
    <property type="project" value="TreeGrafter"/>
</dbReference>
<dbReference type="CDD" id="cd01741">
    <property type="entry name" value="GATase1_1"/>
    <property type="match status" value="1"/>
</dbReference>
<dbReference type="InterPro" id="IPR029062">
    <property type="entry name" value="Class_I_gatase-like"/>
</dbReference>
<protein>
    <recommendedName>
        <fullName evidence="1">Glutamine amidotransferase domain-containing protein</fullName>
    </recommendedName>
</protein>
<proteinExistence type="predicted"/>
<dbReference type="RefSeq" id="WP_188611786.1">
    <property type="nucleotide sequence ID" value="NZ_BMGG01000009.1"/>
</dbReference>
<name>A0A916USX6_9HYPH</name>
<dbReference type="Gene3D" id="3.40.50.880">
    <property type="match status" value="1"/>
</dbReference>
<evidence type="ECO:0000259" key="1">
    <source>
        <dbReference type="Pfam" id="PF00117"/>
    </source>
</evidence>
<gene>
    <name evidence="2" type="ORF">GCM10010994_48820</name>
</gene>
<dbReference type="Pfam" id="PF00117">
    <property type="entry name" value="GATase"/>
    <property type="match status" value="1"/>
</dbReference>